<reference evidence="3 4" key="1">
    <citation type="submission" date="2024-12" db="EMBL/GenBank/DDBJ databases">
        <authorList>
            <person name="Lee Y."/>
        </authorList>
    </citation>
    <scope>NUCLEOTIDE SEQUENCE [LARGE SCALE GENOMIC DNA]</scope>
    <source>
        <strain evidence="3 4">03SUJ4</strain>
    </source>
</reference>
<organism evidence="3 4">
    <name type="scientific">Terriglobus aquaticus</name>
    <dbReference type="NCBI Taxonomy" id="940139"/>
    <lineage>
        <taxon>Bacteria</taxon>
        <taxon>Pseudomonadati</taxon>
        <taxon>Acidobacteriota</taxon>
        <taxon>Terriglobia</taxon>
        <taxon>Terriglobales</taxon>
        <taxon>Acidobacteriaceae</taxon>
        <taxon>Terriglobus</taxon>
    </lineage>
</organism>
<evidence type="ECO:0000256" key="1">
    <source>
        <dbReference type="SAM" id="MobiDB-lite"/>
    </source>
</evidence>
<evidence type="ECO:0000313" key="3">
    <source>
        <dbReference type="EMBL" id="MFN2975445.1"/>
    </source>
</evidence>
<dbReference type="RefSeq" id="WP_263413031.1">
    <property type="nucleotide sequence ID" value="NZ_BAABBH010000001.1"/>
</dbReference>
<proteinExistence type="predicted"/>
<protein>
    <submittedName>
        <fullName evidence="3">Uncharacterized protein</fullName>
    </submittedName>
</protein>
<accession>A0ABW9KKH6</accession>
<dbReference type="EMBL" id="JBJYXY010000001">
    <property type="protein sequence ID" value="MFN2975445.1"/>
    <property type="molecule type" value="Genomic_DNA"/>
</dbReference>
<feature type="transmembrane region" description="Helical" evidence="2">
    <location>
        <begin position="201"/>
        <end position="220"/>
    </location>
</feature>
<feature type="region of interest" description="Disordered" evidence="1">
    <location>
        <begin position="739"/>
        <end position="768"/>
    </location>
</feature>
<keyword evidence="2" id="KW-0472">Membrane</keyword>
<feature type="transmembrane region" description="Helical" evidence="2">
    <location>
        <begin position="170"/>
        <end position="189"/>
    </location>
</feature>
<keyword evidence="4" id="KW-1185">Reference proteome</keyword>
<dbReference type="Proteomes" id="UP001634747">
    <property type="component" value="Unassembled WGS sequence"/>
</dbReference>
<gene>
    <name evidence="3" type="ORF">ACK2TP_06700</name>
</gene>
<comment type="caution">
    <text evidence="3">The sequence shown here is derived from an EMBL/GenBank/DDBJ whole genome shotgun (WGS) entry which is preliminary data.</text>
</comment>
<keyword evidence="2" id="KW-1133">Transmembrane helix</keyword>
<evidence type="ECO:0000313" key="4">
    <source>
        <dbReference type="Proteomes" id="UP001634747"/>
    </source>
</evidence>
<evidence type="ECO:0000256" key="2">
    <source>
        <dbReference type="SAM" id="Phobius"/>
    </source>
</evidence>
<name>A0ABW9KKH6_9BACT</name>
<keyword evidence="2" id="KW-0812">Transmembrane</keyword>
<sequence>MTSLLTFLSISPCAHSQEADGTSASGAQIEAWQSFRTSHPFHLQVVALSRSGEDGSRTLIVSEPPPNVALDDVSRLSPCIASTETAKKRFGVDGWVKDIVMRLRPCRDEQIQELVIALHRTLFGTAYKAYTVPVNGVRETAPGTDLNLHVTSSQLNRWLIGGTRERPSSFSIAAISVLLAILFVYLWLARKLLRRSRPLSLTFLTLVFLMFFLAALPHRAKPSDPEVLRLRPVLGGNSVTLQTLLDSGAHGVYATAEPGLVVWCVGEDANLDKSSVEAREFAVDSDLILGAIGSAKKVAIVGRTRSTSIAWMPPLRTETILQLASANTGELEQSYERKFLWAGKTDQTGNGAEKIDWAPIYLSDQLLDTEYGSLLNITDQMLKSWSMHGLIRYVNFPYPDPATYPFRKPLNREANTNEVLFNWNTRGAGYVSQFSGFEVFSLNQLGSLPIDYLALDNANLRQAEDTAYGYYSQLSDPNLVRVVQYAGLYQIFTHFGIKATPGNHEHHAVSVLKEKTGQLIKAITEKKDSDPLFQGDDPVSASIRDAHGLLEKFSEEASPEQYDELIACIADPAAARSGAASSDKDTRTIAHLCQRVSSALQPVLSAEFRTVAGMLYENEANSRSGSIWIHTPSVVFSTAMGEVAGATGGHNLSAAVTDFKVDSSLRAGEVRVTTEDGHAVVYHSEADAEKIPETARLAGRDAEKDPEVLKREIQGMLKDQASDLRTLTDSLYPRGGRFAEGASMGFDPRQVPDGGDTPGWWSTKDAPDPERSRLVAAFSAGKAKQAKPVIIVSRVADHRYDIVGPAGLHMQADNLPAAVEAVRSTAEDTLGADSLHLHFQGVDEEEGRGFVRSTEAQMKDHEAVDASFEGSMSEEDIRALTAEYDLSKATVREVSAPHMVDGHAVIDASLEIPAKGWFGKPLLIRIRLFFSDMASAAALLPQQIGVLLHAVSEQADLFFALRRLEIDLQKAHPGIRKVDIHLVNSQRKDLYVVEDRRPSGLGPSGNRAA</sequence>